<evidence type="ECO:0000259" key="2">
    <source>
        <dbReference type="Pfam" id="PF25591"/>
    </source>
</evidence>
<comment type="caution">
    <text evidence="3">The sequence shown here is derived from an EMBL/GenBank/DDBJ whole genome shotgun (WGS) entry which is preliminary data.</text>
</comment>
<dbReference type="EMBL" id="JGYW01000009">
    <property type="protein sequence ID" value="KFI57716.1"/>
    <property type="molecule type" value="Genomic_DNA"/>
</dbReference>
<dbReference type="EMBL" id="ABXB03000002">
    <property type="protein sequence ID" value="EFA22961.1"/>
    <property type="molecule type" value="Genomic_DNA"/>
</dbReference>
<accession>D1NTA7</accession>
<feature type="domain" description="Leucine rich repeat variant" evidence="2">
    <location>
        <begin position="201"/>
        <end position="256"/>
    </location>
</feature>
<sequence>MVDYDEAVRIIQDTNADPVLLAKVTYENPEFGANVAAHPRAYPGLLRWIAEFGDERARQMAASLGYVAADGGVEDRYVEEGVAVSQAQPAQGYAEGYAEPYAETDGEASAQADADAQPAQPAAEAQPAAAQESGLAQLQQEYDQASMEPAANYMAQPVYTQPDQAVQDAQAAQAAQVQPTAQSVAQSVLQIQATNPYGFTAELAATTTDSTQMQQIAQYAPELHPALAINPNLYSALVDWLYQLNEPATIEALQTRAAQ</sequence>
<organism evidence="3 5">
    <name type="scientific">Bifidobacterium gallicum DSM 20093 = LMG 11596</name>
    <dbReference type="NCBI Taxonomy" id="561180"/>
    <lineage>
        <taxon>Bacteria</taxon>
        <taxon>Bacillati</taxon>
        <taxon>Actinomycetota</taxon>
        <taxon>Actinomycetes</taxon>
        <taxon>Bifidobacteriales</taxon>
        <taxon>Bifidobacteriaceae</taxon>
        <taxon>Bifidobacterium</taxon>
    </lineage>
</organism>
<evidence type="ECO:0000313" key="3">
    <source>
        <dbReference type="EMBL" id="EFA22961.1"/>
    </source>
</evidence>
<dbReference type="RefSeq" id="WP_006294480.1">
    <property type="nucleotide sequence ID" value="NZ_ABXB03000002.1"/>
</dbReference>
<reference evidence="3 5" key="1">
    <citation type="submission" date="2009-11" db="EMBL/GenBank/DDBJ databases">
        <authorList>
            <person name="Weinstock G."/>
            <person name="Sodergren E."/>
            <person name="Clifton S."/>
            <person name="Fulton L."/>
            <person name="Fulton B."/>
            <person name="Courtney L."/>
            <person name="Fronick C."/>
            <person name="Harrison M."/>
            <person name="Strong C."/>
            <person name="Farmer C."/>
            <person name="Delahaunty K."/>
            <person name="Markovic C."/>
            <person name="Hall O."/>
            <person name="Minx P."/>
            <person name="Tomlinson C."/>
            <person name="Mitreva M."/>
            <person name="Nelson J."/>
            <person name="Hou S."/>
            <person name="Wollam A."/>
            <person name="Pepin K.H."/>
            <person name="Johnson M."/>
            <person name="Bhonagiri V."/>
            <person name="Nash W.E."/>
            <person name="Warren W."/>
            <person name="Chinwalla A."/>
            <person name="Mardis E.R."/>
            <person name="Wilson R.K."/>
        </authorList>
    </citation>
    <scope>NUCLEOTIDE SEQUENCE [LARGE SCALE GENOMIC DNA]</scope>
    <source>
        <strain evidence="3 5">DSM 20093</strain>
    </source>
</reference>
<feature type="region of interest" description="Disordered" evidence="1">
    <location>
        <begin position="105"/>
        <end position="136"/>
    </location>
</feature>
<dbReference type="AlphaFoldDB" id="D1NTA7"/>
<feature type="domain" description="Leucine rich repeat variant" evidence="2">
    <location>
        <begin position="7"/>
        <end position="62"/>
    </location>
</feature>
<proteinExistence type="predicted"/>
<dbReference type="InterPro" id="IPR057893">
    <property type="entry name" value="LRV_2"/>
</dbReference>
<protein>
    <recommendedName>
        <fullName evidence="2">Leucine rich repeat variant domain-containing protein</fullName>
    </recommendedName>
</protein>
<keyword evidence="6" id="KW-1185">Reference proteome</keyword>
<evidence type="ECO:0000313" key="5">
    <source>
        <dbReference type="Proteomes" id="UP000003656"/>
    </source>
</evidence>
<evidence type="ECO:0000313" key="4">
    <source>
        <dbReference type="EMBL" id="KFI57716.1"/>
    </source>
</evidence>
<reference evidence="4 6" key="2">
    <citation type="submission" date="2014-03" db="EMBL/GenBank/DDBJ databases">
        <title>Genomics of Bifidobacteria.</title>
        <authorList>
            <person name="Ventura M."/>
            <person name="Milani C."/>
            <person name="Lugli G.A."/>
        </authorList>
    </citation>
    <scope>NUCLEOTIDE SEQUENCE [LARGE SCALE GENOMIC DNA]</scope>
    <source>
        <strain evidence="4 6">LMG 11596</strain>
    </source>
</reference>
<feature type="compositionally biased region" description="Low complexity" evidence="1">
    <location>
        <begin position="107"/>
        <end position="133"/>
    </location>
</feature>
<evidence type="ECO:0000313" key="6">
    <source>
        <dbReference type="Proteomes" id="UP000029074"/>
    </source>
</evidence>
<dbReference type="Pfam" id="PF25591">
    <property type="entry name" value="LRV_2"/>
    <property type="match status" value="2"/>
</dbReference>
<dbReference type="Proteomes" id="UP000029074">
    <property type="component" value="Unassembled WGS sequence"/>
</dbReference>
<gene>
    <name evidence="4" type="ORF">BGLCM_1406</name>
    <name evidence="3" type="ORF">BIFGAL_03064</name>
</gene>
<dbReference type="STRING" id="561180.BIFGAL_03064"/>
<name>D1NTA7_9BIFI</name>
<dbReference type="Proteomes" id="UP000003656">
    <property type="component" value="Unassembled WGS sequence"/>
</dbReference>
<dbReference type="OrthoDB" id="5179995at2"/>
<dbReference type="eggNOG" id="COG5602">
    <property type="taxonomic scope" value="Bacteria"/>
</dbReference>
<evidence type="ECO:0000256" key="1">
    <source>
        <dbReference type="SAM" id="MobiDB-lite"/>
    </source>
</evidence>